<organism evidence="6 7">
    <name type="scientific">Anaeromicropila herbilytica</name>
    <dbReference type="NCBI Taxonomy" id="2785025"/>
    <lineage>
        <taxon>Bacteria</taxon>
        <taxon>Bacillati</taxon>
        <taxon>Bacillota</taxon>
        <taxon>Clostridia</taxon>
        <taxon>Lachnospirales</taxon>
        <taxon>Lachnospiraceae</taxon>
        <taxon>Anaeromicropila</taxon>
    </lineage>
</organism>
<dbReference type="PANTHER" id="PTHR47504">
    <property type="entry name" value="RIGHT ORIGIN-BINDING PROTEIN"/>
    <property type="match status" value="1"/>
</dbReference>
<dbReference type="InterPro" id="IPR018060">
    <property type="entry name" value="HTH_AraC"/>
</dbReference>
<dbReference type="PROSITE" id="PS01124">
    <property type="entry name" value="HTH_ARAC_FAMILY_2"/>
    <property type="match status" value="1"/>
</dbReference>
<keyword evidence="1" id="KW-0805">Transcription regulation</keyword>
<dbReference type="InterPro" id="IPR018062">
    <property type="entry name" value="HTH_AraC-typ_CS"/>
</dbReference>
<dbReference type="Gene3D" id="3.20.80.10">
    <property type="entry name" value="Regulatory factor, effector binding domain"/>
    <property type="match status" value="1"/>
</dbReference>
<dbReference type="GO" id="GO:0003700">
    <property type="term" value="F:DNA-binding transcription factor activity"/>
    <property type="evidence" value="ECO:0007669"/>
    <property type="project" value="InterPro"/>
</dbReference>
<keyword evidence="7" id="KW-1185">Reference proteome</keyword>
<dbReference type="InterPro" id="IPR009057">
    <property type="entry name" value="Homeodomain-like_sf"/>
</dbReference>
<keyword evidence="2" id="KW-0238">DNA-binding</keyword>
<dbReference type="Gene3D" id="1.10.10.60">
    <property type="entry name" value="Homeodomain-like"/>
    <property type="match status" value="2"/>
</dbReference>
<protein>
    <submittedName>
        <fullName evidence="6">Uncharacterized protein</fullName>
    </submittedName>
</protein>
<evidence type="ECO:0000256" key="1">
    <source>
        <dbReference type="ARBA" id="ARBA00023015"/>
    </source>
</evidence>
<dbReference type="PROSITE" id="PS00041">
    <property type="entry name" value="HTH_ARAC_FAMILY_1"/>
    <property type="match status" value="1"/>
</dbReference>
<evidence type="ECO:0000256" key="3">
    <source>
        <dbReference type="ARBA" id="ARBA00023163"/>
    </source>
</evidence>
<gene>
    <name evidence="6" type="ORF">bsdtb5_40200</name>
</gene>
<dbReference type="PROSITE" id="PS51186">
    <property type="entry name" value="GNAT"/>
    <property type="match status" value="1"/>
</dbReference>
<dbReference type="Pfam" id="PF14526">
    <property type="entry name" value="Cass2"/>
    <property type="match status" value="1"/>
</dbReference>
<dbReference type="KEGG" id="ahb:bsdtb5_40200"/>
<dbReference type="Proteomes" id="UP000595897">
    <property type="component" value="Chromosome"/>
</dbReference>
<dbReference type="Gene3D" id="3.40.630.30">
    <property type="match status" value="1"/>
</dbReference>
<evidence type="ECO:0000313" key="7">
    <source>
        <dbReference type="Proteomes" id="UP000595897"/>
    </source>
</evidence>
<name>A0A7R7EPK3_9FIRM</name>
<feature type="domain" description="HTH araC/xylS-type" evidence="4">
    <location>
        <begin position="8"/>
        <end position="105"/>
    </location>
</feature>
<dbReference type="GO" id="GO:0016747">
    <property type="term" value="F:acyltransferase activity, transferring groups other than amino-acyl groups"/>
    <property type="evidence" value="ECO:0007669"/>
    <property type="project" value="InterPro"/>
</dbReference>
<dbReference type="PRINTS" id="PR00032">
    <property type="entry name" value="HTHARAC"/>
</dbReference>
<evidence type="ECO:0000313" key="6">
    <source>
        <dbReference type="EMBL" id="BCN32725.1"/>
    </source>
</evidence>
<dbReference type="InterPro" id="IPR000182">
    <property type="entry name" value="GNAT_dom"/>
</dbReference>
<dbReference type="Pfam" id="PF12833">
    <property type="entry name" value="HTH_18"/>
    <property type="match status" value="1"/>
</dbReference>
<reference evidence="6 7" key="1">
    <citation type="submission" date="2020-11" db="EMBL/GenBank/DDBJ databases">
        <title>Draft genome sequencing of a Lachnospiraceae strain isolated from anoxic soil subjected to BSD treatment.</title>
        <authorList>
            <person name="Uek A."/>
            <person name="Tonouchi A."/>
        </authorList>
    </citation>
    <scope>NUCLEOTIDE SEQUENCE [LARGE SCALE GENOMIC DNA]</scope>
    <source>
        <strain evidence="6 7">TB5</strain>
    </source>
</reference>
<dbReference type="SMART" id="SM00342">
    <property type="entry name" value="HTH_ARAC"/>
    <property type="match status" value="1"/>
</dbReference>
<dbReference type="GO" id="GO:0043565">
    <property type="term" value="F:sequence-specific DNA binding"/>
    <property type="evidence" value="ECO:0007669"/>
    <property type="project" value="InterPro"/>
</dbReference>
<dbReference type="AlphaFoldDB" id="A0A7R7EPK3"/>
<accession>A0A7R7EPK3</accession>
<dbReference type="EMBL" id="AP024169">
    <property type="protein sequence ID" value="BCN32725.1"/>
    <property type="molecule type" value="Genomic_DNA"/>
</dbReference>
<dbReference type="InterPro" id="IPR020449">
    <property type="entry name" value="Tscrpt_reg_AraC-type_HTH"/>
</dbReference>
<dbReference type="SMART" id="SM00871">
    <property type="entry name" value="AraC_E_bind"/>
    <property type="match status" value="1"/>
</dbReference>
<dbReference type="SUPFAM" id="SSF46689">
    <property type="entry name" value="Homeodomain-like"/>
    <property type="match status" value="2"/>
</dbReference>
<feature type="domain" description="N-acetyltransferase" evidence="5">
    <location>
        <begin position="475"/>
        <end position="616"/>
    </location>
</feature>
<dbReference type="SUPFAM" id="SSF55136">
    <property type="entry name" value="Probable bacterial effector-binding domain"/>
    <property type="match status" value="1"/>
</dbReference>
<dbReference type="InterPro" id="IPR029441">
    <property type="entry name" value="Cass2"/>
</dbReference>
<keyword evidence="3" id="KW-0804">Transcription</keyword>
<dbReference type="InterPro" id="IPR016181">
    <property type="entry name" value="Acyl_CoA_acyltransferase"/>
</dbReference>
<dbReference type="InterPro" id="IPR011256">
    <property type="entry name" value="Reg_factor_effector_dom_sf"/>
</dbReference>
<evidence type="ECO:0000259" key="4">
    <source>
        <dbReference type="PROSITE" id="PS01124"/>
    </source>
</evidence>
<dbReference type="InterPro" id="IPR050959">
    <property type="entry name" value="MarA-like"/>
</dbReference>
<evidence type="ECO:0000259" key="5">
    <source>
        <dbReference type="PROSITE" id="PS51186"/>
    </source>
</evidence>
<proteinExistence type="predicted"/>
<dbReference type="RefSeq" id="WP_271713749.1">
    <property type="nucleotide sequence ID" value="NZ_AP024169.1"/>
</dbReference>
<dbReference type="SUPFAM" id="SSF55729">
    <property type="entry name" value="Acyl-CoA N-acyltransferases (Nat)"/>
    <property type="match status" value="1"/>
</dbReference>
<dbReference type="CDD" id="cd04301">
    <property type="entry name" value="NAT_SF"/>
    <property type="match status" value="1"/>
</dbReference>
<dbReference type="InterPro" id="IPR010499">
    <property type="entry name" value="AraC_E-bd"/>
</dbReference>
<sequence length="616" mass="72319">MDLITELNQAIEYIEERLDNDIQLEDVARITSYSPYHFQRIFNYISGISLSEYIRRRRLSVATFDLQNGEKVIDVAMKYGYVSADSFTRAFAKQHGITPSQFKSSSISMELYPPINFNITVNGLNGLRCRIETKKAFNMFGLYTQVEKNEKTMHLEMEKFLQKCVENRWYASMNTIYGYDQDTMLHRAFMKSGENQFTYMICQYMKDGIYLPDNYRRYHIPAGQWAIFHSEGEALSDLWDRIYSEWLPDAGYEIKDGTAFEMYYGNAKKGNVRGEIMIPIQEKKDKVYKAGRQGRLCRVKEDYTLSGKYRIEEFINKDEWYATLGDLYQVVSKKYPNGIYWNIDPKSNEGKHVFICLDEENRIIGKSHAMIYEKQEDDAPGYAEHRIFMHYRVLPEYEKDEEALDLLFESAYQCALELRKQLSNRACQICIGNFDFEERYNCHIEKKDWPEYGSIYHLNTETKDSVSTIDTIENITLREFSLDSMDIIRQLVENDQICFRDSISSANNYLDIAKGLYLAYGAFVRESDGKERLVGSVVTEMEDNATPEITGVMVLPEYRRKHLASTMIQYVIAALHKKGYKRTWLVCKCVNKEALELYQKEGFSIYSHEKRYMKYI</sequence>
<evidence type="ECO:0000256" key="2">
    <source>
        <dbReference type="ARBA" id="ARBA00023125"/>
    </source>
</evidence>
<dbReference type="PANTHER" id="PTHR47504:SF5">
    <property type="entry name" value="RIGHT ORIGIN-BINDING PROTEIN"/>
    <property type="match status" value="1"/>
</dbReference>
<dbReference type="Pfam" id="PF00583">
    <property type="entry name" value="Acetyltransf_1"/>
    <property type="match status" value="1"/>
</dbReference>